<evidence type="ECO:0000313" key="2">
    <source>
        <dbReference type="Proteomes" id="UP000311605"/>
    </source>
</evidence>
<dbReference type="EMBL" id="VDMN01000001">
    <property type="protein sequence ID" value="TNM66483.1"/>
    <property type="molecule type" value="Genomic_DNA"/>
</dbReference>
<dbReference type="RefSeq" id="WP_139675876.1">
    <property type="nucleotide sequence ID" value="NZ_VDMN01000001.1"/>
</dbReference>
<comment type="caution">
    <text evidence="1">The sequence shown here is derived from an EMBL/GenBank/DDBJ whole genome shotgun (WGS) entry which is preliminary data.</text>
</comment>
<sequence>MTGECNRTPSIYRLMATYWDRYDILAEAMWLSNRASDESAEHAAALDAQWQAGNDMDEAIVQICAFVPQKMEDARIKAKFVAAIAEDKGGTLEAPELAALIQSLPNLILCEYARLEGVRS</sequence>
<evidence type="ECO:0000313" key="1">
    <source>
        <dbReference type="EMBL" id="TNM66483.1"/>
    </source>
</evidence>
<organism evidence="1 2">
    <name type="scientific">Aliirhizobium smilacinae</name>
    <dbReference type="NCBI Taxonomy" id="1395944"/>
    <lineage>
        <taxon>Bacteria</taxon>
        <taxon>Pseudomonadati</taxon>
        <taxon>Pseudomonadota</taxon>
        <taxon>Alphaproteobacteria</taxon>
        <taxon>Hyphomicrobiales</taxon>
        <taxon>Rhizobiaceae</taxon>
        <taxon>Aliirhizobium</taxon>
    </lineage>
</organism>
<reference evidence="1 2" key="1">
    <citation type="submission" date="2019-06" db="EMBL/GenBank/DDBJ databases">
        <title>The draft genome of Rhizobium smilacinae PTYR-5.</title>
        <authorList>
            <person name="Liu L."/>
            <person name="Li L."/>
            <person name="Zhang X."/>
        </authorList>
    </citation>
    <scope>NUCLEOTIDE SEQUENCE [LARGE SCALE GENOMIC DNA]</scope>
    <source>
        <strain evidence="1 2">PTYR-5</strain>
    </source>
</reference>
<gene>
    <name evidence="1" type="ORF">FHP24_09875</name>
</gene>
<protein>
    <submittedName>
        <fullName evidence="1">Uncharacterized protein</fullName>
    </submittedName>
</protein>
<accession>A0A5C4XTK5</accession>
<proteinExistence type="predicted"/>
<dbReference type="AlphaFoldDB" id="A0A5C4XTK5"/>
<keyword evidence="2" id="KW-1185">Reference proteome</keyword>
<dbReference type="Proteomes" id="UP000311605">
    <property type="component" value="Unassembled WGS sequence"/>
</dbReference>
<name>A0A5C4XTK5_9HYPH</name>